<dbReference type="Pfam" id="PF14435">
    <property type="entry name" value="SUKH-4"/>
    <property type="match status" value="1"/>
</dbReference>
<sequence length="140" mass="15351">MLTDQQIDDALRAVARKKVPFEGRWTRAPYPERSHDGRTFAVLADDPEIESLVVDRATSEVLVLDSSLALVNRSLSQFAASAAAYAAAHKRAKSIDEDDDKALEANGEQALRSIRDIDADAVADENQFWAVATEELGYGM</sequence>
<organism evidence="1 2">
    <name type="scientific">Kibdelosporangium lantanae</name>
    <dbReference type="NCBI Taxonomy" id="1497396"/>
    <lineage>
        <taxon>Bacteria</taxon>
        <taxon>Bacillati</taxon>
        <taxon>Actinomycetota</taxon>
        <taxon>Actinomycetes</taxon>
        <taxon>Pseudonocardiales</taxon>
        <taxon>Pseudonocardiaceae</taxon>
        <taxon>Kibdelosporangium</taxon>
    </lineage>
</organism>
<reference evidence="2" key="1">
    <citation type="journal article" date="2019" name="Int. J. Syst. Evol. Microbiol.">
        <title>The Global Catalogue of Microorganisms (GCM) 10K type strain sequencing project: providing services to taxonomists for standard genome sequencing and annotation.</title>
        <authorList>
            <consortium name="The Broad Institute Genomics Platform"/>
            <consortium name="The Broad Institute Genome Sequencing Center for Infectious Disease"/>
            <person name="Wu L."/>
            <person name="Ma J."/>
        </authorList>
    </citation>
    <scope>NUCLEOTIDE SEQUENCE [LARGE SCALE GENOMIC DNA]</scope>
    <source>
        <strain evidence="2">JCM 31486</strain>
    </source>
</reference>
<comment type="caution">
    <text evidence="1">The sequence shown here is derived from an EMBL/GenBank/DDBJ whole genome shotgun (WGS) entry which is preliminary data.</text>
</comment>
<evidence type="ECO:0000313" key="1">
    <source>
        <dbReference type="EMBL" id="MFD1045376.1"/>
    </source>
</evidence>
<dbReference type="Proteomes" id="UP001597045">
    <property type="component" value="Unassembled WGS sequence"/>
</dbReference>
<name>A0ABW3M3V8_9PSEU</name>
<evidence type="ECO:0000313" key="2">
    <source>
        <dbReference type="Proteomes" id="UP001597045"/>
    </source>
</evidence>
<dbReference type="EMBL" id="JBHTIS010000280">
    <property type="protein sequence ID" value="MFD1045376.1"/>
    <property type="molecule type" value="Genomic_DNA"/>
</dbReference>
<gene>
    <name evidence="1" type="ORF">ACFQ1S_07130</name>
</gene>
<proteinExistence type="predicted"/>
<keyword evidence="2" id="KW-1185">Reference proteome</keyword>
<accession>A0ABW3M3V8</accession>
<dbReference type="InterPro" id="IPR025851">
    <property type="entry name" value="SUKH-4"/>
</dbReference>
<protein>
    <submittedName>
        <fullName evidence="1">SUKH-4 family immunity protein</fullName>
    </submittedName>
</protein>